<sequence>MGSPDIIKTFHVDTAKKRVKELVKETQAIVPEGTGGELRLSDHRLDDHFSVHVSLAVEWNAVLLTVLDVSFNKFSDGLARGLGGMSVQLPSLHTVNLSNNNFADASSDSLIRFLAKAPALAHVDLSLNHLGKMCAKHLSTALPPVSLKSLVSLNLSSNKLLDDGCDLICHALATRKNAVQTLTLSMNQLTDAASVGLAHMVAVSSIRELAVSGNCIGDHGASAIAFAMDKSATLNTLYLDSNTIGKSGAFTFLNVLRSNPSKTYRVLCLNDNPADAALLAQVAQKRLSQVLLACYPSCPEDGVMDLHGPHLHELVDAYMDDALCNTAVRMLRGFPQLVDVNFSSNAIGDSGALDIGLYLALNPSVTRLNVSGNFIADTGALGLAKGLLVNSSLTELHVGHNRIGDAGVASIYATSFDNKKSVLSTIHVKGNLHSTEGDTTVHAIVQSKALAQRLRGGTPAVLDLAGMGLRRFGADVLAEHLNGRVDTSAVSMTCEVVNLCRNALGDDGAKSMASLLMSNTTIVKLDLSCNGIGDSGAIALAAMFRVNTTLRAVNLRAAYGASPSTSQVISEAGMLELSAAMQVNTGIQVLDVRDHCANSRVVASWVHMLQHNTGLQKFNGGTPASFLARHDVHHQGN</sequence>
<dbReference type="InterPro" id="IPR001611">
    <property type="entry name" value="Leu-rich_rpt"/>
</dbReference>
<evidence type="ECO:0000256" key="2">
    <source>
        <dbReference type="ARBA" id="ARBA00022614"/>
    </source>
</evidence>
<dbReference type="SMART" id="SM00368">
    <property type="entry name" value="LRR_RI"/>
    <property type="match status" value="9"/>
</dbReference>
<accession>A0A024U493</accession>
<dbReference type="Pfam" id="PF13516">
    <property type="entry name" value="LRR_6"/>
    <property type="match status" value="7"/>
</dbReference>
<evidence type="ECO:0000313" key="4">
    <source>
        <dbReference type="EMBL" id="ETW00393.1"/>
    </source>
</evidence>
<keyword evidence="2" id="KW-0433">Leucine-rich repeat</keyword>
<dbReference type="InterPro" id="IPR032675">
    <property type="entry name" value="LRR_dom_sf"/>
</dbReference>
<dbReference type="OrthoDB" id="63324at2759"/>
<keyword evidence="3" id="KW-0677">Repeat</keyword>
<organism evidence="4">
    <name type="scientific">Aphanomyces invadans</name>
    <dbReference type="NCBI Taxonomy" id="157072"/>
    <lineage>
        <taxon>Eukaryota</taxon>
        <taxon>Sar</taxon>
        <taxon>Stramenopiles</taxon>
        <taxon>Oomycota</taxon>
        <taxon>Saprolegniomycetes</taxon>
        <taxon>Saprolegniales</taxon>
        <taxon>Verrucalvaceae</taxon>
        <taxon>Aphanomyces</taxon>
    </lineage>
</organism>
<dbReference type="PANTHER" id="PTHR24113">
    <property type="entry name" value="RAN GTPASE-ACTIVATING PROTEIN 1"/>
    <property type="match status" value="1"/>
</dbReference>
<dbReference type="Gene3D" id="3.80.10.10">
    <property type="entry name" value="Ribonuclease Inhibitor"/>
    <property type="match status" value="4"/>
</dbReference>
<dbReference type="GO" id="GO:0005634">
    <property type="term" value="C:nucleus"/>
    <property type="evidence" value="ECO:0007669"/>
    <property type="project" value="TreeGrafter"/>
</dbReference>
<gene>
    <name evidence="4" type="ORF">H310_07031</name>
</gene>
<dbReference type="GO" id="GO:0005096">
    <property type="term" value="F:GTPase activator activity"/>
    <property type="evidence" value="ECO:0007669"/>
    <property type="project" value="UniProtKB-KW"/>
</dbReference>
<dbReference type="eggNOG" id="KOG4308">
    <property type="taxonomic scope" value="Eukaryota"/>
</dbReference>
<dbReference type="AlphaFoldDB" id="A0A024U493"/>
<dbReference type="InterPro" id="IPR027038">
    <property type="entry name" value="RanGap"/>
</dbReference>
<dbReference type="SUPFAM" id="SSF52047">
    <property type="entry name" value="RNI-like"/>
    <property type="match status" value="2"/>
</dbReference>
<dbReference type="STRING" id="157072.A0A024U493"/>
<reference evidence="4" key="1">
    <citation type="submission" date="2013-12" db="EMBL/GenBank/DDBJ databases">
        <title>The Genome Sequence of Aphanomyces invadans NJM9701.</title>
        <authorList>
            <consortium name="The Broad Institute Genomics Platform"/>
            <person name="Russ C."/>
            <person name="Tyler B."/>
            <person name="van West P."/>
            <person name="Dieguez-Uribeondo J."/>
            <person name="Young S.K."/>
            <person name="Zeng Q."/>
            <person name="Gargeya S."/>
            <person name="Fitzgerald M."/>
            <person name="Abouelleil A."/>
            <person name="Alvarado L."/>
            <person name="Chapman S.B."/>
            <person name="Gainer-Dewar J."/>
            <person name="Goldberg J."/>
            <person name="Griggs A."/>
            <person name="Gujja S."/>
            <person name="Hansen M."/>
            <person name="Howarth C."/>
            <person name="Imamovic A."/>
            <person name="Ireland A."/>
            <person name="Larimer J."/>
            <person name="McCowan C."/>
            <person name="Murphy C."/>
            <person name="Pearson M."/>
            <person name="Poon T.W."/>
            <person name="Priest M."/>
            <person name="Roberts A."/>
            <person name="Saif S."/>
            <person name="Shea T."/>
            <person name="Sykes S."/>
            <person name="Wortman J."/>
            <person name="Nusbaum C."/>
            <person name="Birren B."/>
        </authorList>
    </citation>
    <scope>NUCLEOTIDE SEQUENCE [LARGE SCALE GENOMIC DNA]</scope>
    <source>
        <strain evidence="4">NJM9701</strain>
    </source>
</reference>
<dbReference type="GeneID" id="20084081"/>
<protein>
    <submittedName>
        <fullName evidence="4">Uncharacterized protein</fullName>
    </submittedName>
</protein>
<dbReference type="PANTHER" id="PTHR24113:SF12">
    <property type="entry name" value="RAN GTPASE-ACTIVATING PROTEIN 1"/>
    <property type="match status" value="1"/>
</dbReference>
<dbReference type="RefSeq" id="XP_008870528.1">
    <property type="nucleotide sequence ID" value="XM_008872306.1"/>
</dbReference>
<dbReference type="VEuPathDB" id="FungiDB:H310_07031"/>
<proteinExistence type="predicted"/>
<evidence type="ECO:0000256" key="1">
    <source>
        <dbReference type="ARBA" id="ARBA00022468"/>
    </source>
</evidence>
<dbReference type="GO" id="GO:0031267">
    <property type="term" value="F:small GTPase binding"/>
    <property type="evidence" value="ECO:0007669"/>
    <property type="project" value="TreeGrafter"/>
</dbReference>
<dbReference type="GO" id="GO:0006913">
    <property type="term" value="P:nucleocytoplasmic transport"/>
    <property type="evidence" value="ECO:0007669"/>
    <property type="project" value="TreeGrafter"/>
</dbReference>
<dbReference type="EMBL" id="KI913964">
    <property type="protein sequence ID" value="ETW00393.1"/>
    <property type="molecule type" value="Genomic_DNA"/>
</dbReference>
<dbReference type="GO" id="GO:0048471">
    <property type="term" value="C:perinuclear region of cytoplasm"/>
    <property type="evidence" value="ECO:0007669"/>
    <property type="project" value="TreeGrafter"/>
</dbReference>
<name>A0A024U493_9STRA</name>
<evidence type="ECO:0000256" key="3">
    <source>
        <dbReference type="ARBA" id="ARBA00022737"/>
    </source>
</evidence>
<keyword evidence="1" id="KW-0343">GTPase activation</keyword>
<dbReference type="GO" id="GO:0005829">
    <property type="term" value="C:cytosol"/>
    <property type="evidence" value="ECO:0007669"/>
    <property type="project" value="TreeGrafter"/>
</dbReference>